<gene>
    <name evidence="2" type="ORF">BaRGS_00028994</name>
</gene>
<dbReference type="AlphaFoldDB" id="A0ABD0JYI3"/>
<accession>A0ABD0JYI3</accession>
<proteinExistence type="predicted"/>
<reference evidence="2 3" key="1">
    <citation type="journal article" date="2023" name="Sci. Data">
        <title>Genome assembly of the Korean intertidal mud-creeper Batillaria attramentaria.</title>
        <authorList>
            <person name="Patra A.K."/>
            <person name="Ho P.T."/>
            <person name="Jun S."/>
            <person name="Lee S.J."/>
            <person name="Kim Y."/>
            <person name="Won Y.J."/>
        </authorList>
    </citation>
    <scope>NUCLEOTIDE SEQUENCE [LARGE SCALE GENOMIC DNA]</scope>
    <source>
        <strain evidence="2">Wonlab-2016</strain>
    </source>
</reference>
<keyword evidence="3" id="KW-1185">Reference proteome</keyword>
<evidence type="ECO:0000256" key="1">
    <source>
        <dbReference type="SAM" id="MobiDB-lite"/>
    </source>
</evidence>
<feature type="region of interest" description="Disordered" evidence="1">
    <location>
        <begin position="47"/>
        <end position="67"/>
    </location>
</feature>
<name>A0ABD0JYI3_9CAEN</name>
<dbReference type="EMBL" id="JACVVK020000295">
    <property type="protein sequence ID" value="KAK7479814.1"/>
    <property type="molecule type" value="Genomic_DNA"/>
</dbReference>
<dbReference type="Proteomes" id="UP001519460">
    <property type="component" value="Unassembled WGS sequence"/>
</dbReference>
<feature type="region of interest" description="Disordered" evidence="1">
    <location>
        <begin position="8"/>
        <end position="30"/>
    </location>
</feature>
<protein>
    <submittedName>
        <fullName evidence="2">Uncharacterized protein</fullName>
    </submittedName>
</protein>
<organism evidence="2 3">
    <name type="scientific">Batillaria attramentaria</name>
    <dbReference type="NCBI Taxonomy" id="370345"/>
    <lineage>
        <taxon>Eukaryota</taxon>
        <taxon>Metazoa</taxon>
        <taxon>Spiralia</taxon>
        <taxon>Lophotrochozoa</taxon>
        <taxon>Mollusca</taxon>
        <taxon>Gastropoda</taxon>
        <taxon>Caenogastropoda</taxon>
        <taxon>Sorbeoconcha</taxon>
        <taxon>Cerithioidea</taxon>
        <taxon>Batillariidae</taxon>
        <taxon>Batillaria</taxon>
    </lineage>
</organism>
<comment type="caution">
    <text evidence="2">The sequence shown here is derived from an EMBL/GenBank/DDBJ whole genome shotgun (WGS) entry which is preliminary data.</text>
</comment>
<sequence>MARLHYYAGYRHHHPHANHTPSSARAHHGSPTATLVRKYYVVRRTRVSSSWPQTSRPRKARGQSLGLGEKHKLALKGFASLLRTCMWNNGRTSGKLQSAVRSS</sequence>
<evidence type="ECO:0000313" key="3">
    <source>
        <dbReference type="Proteomes" id="UP001519460"/>
    </source>
</evidence>
<evidence type="ECO:0000313" key="2">
    <source>
        <dbReference type="EMBL" id="KAK7479814.1"/>
    </source>
</evidence>